<dbReference type="Proteomes" id="UP001163603">
    <property type="component" value="Chromosome 11"/>
</dbReference>
<organism evidence="1 2">
    <name type="scientific">Pistacia integerrima</name>
    <dbReference type="NCBI Taxonomy" id="434235"/>
    <lineage>
        <taxon>Eukaryota</taxon>
        <taxon>Viridiplantae</taxon>
        <taxon>Streptophyta</taxon>
        <taxon>Embryophyta</taxon>
        <taxon>Tracheophyta</taxon>
        <taxon>Spermatophyta</taxon>
        <taxon>Magnoliopsida</taxon>
        <taxon>eudicotyledons</taxon>
        <taxon>Gunneridae</taxon>
        <taxon>Pentapetalae</taxon>
        <taxon>rosids</taxon>
        <taxon>malvids</taxon>
        <taxon>Sapindales</taxon>
        <taxon>Anacardiaceae</taxon>
        <taxon>Pistacia</taxon>
    </lineage>
</organism>
<keyword evidence="2" id="KW-1185">Reference proteome</keyword>
<evidence type="ECO:0000313" key="2">
    <source>
        <dbReference type="Proteomes" id="UP001163603"/>
    </source>
</evidence>
<proteinExistence type="predicted"/>
<reference evidence="2" key="1">
    <citation type="journal article" date="2023" name="G3 (Bethesda)">
        <title>Genome assembly and association tests identify interacting loci associated with vigor, precocity, and sex in interspecific pistachio rootstocks.</title>
        <authorList>
            <person name="Palmer W."/>
            <person name="Jacygrad E."/>
            <person name="Sagayaradj S."/>
            <person name="Cavanaugh K."/>
            <person name="Han R."/>
            <person name="Bertier L."/>
            <person name="Beede B."/>
            <person name="Kafkas S."/>
            <person name="Golino D."/>
            <person name="Preece J."/>
            <person name="Michelmore R."/>
        </authorList>
    </citation>
    <scope>NUCLEOTIDE SEQUENCE [LARGE SCALE GENOMIC DNA]</scope>
</reference>
<accession>A0ACC0XP80</accession>
<sequence>MNTIRRLESKAPSGFQLEKYNTSNSTGVEIQVCYMRNVSTDSTLWQIDNPLDQHLPDLVMQLCLIILFTRIVMFLLQPLRQPRFVSELIAGILTGPTFFGSLPIAGFVFKFELNMVVEIYTFMGLTYYMFLVGLEMDLSALKHIGKKSLSIAVAGILFPVIAGAALYFVPLHKGKDAGSPPLIGAVFWATILSNTSFPDLARLLSNVKLLHTELGRLALTVALVSDITTFGLLVATITMFDLNRHSKVKGENKFSETHISFILVGVAIIGCIADACGSHSMFGAFIFGLIIPHGDLALQIMERIEVFVNRIMLPAAFMMNGLRTTFGDLAYRTRLLSVGLVTVCATSAKIISTVFVSSFFGMTSKEGLGLGVLLNTKGVLSMIVLTEARNMKALDNVYVLVMTISILFMTSIVPPIFYFVKKTTKRFTNYKQRTIERRNQDTELRILTCVHSTRNVSGIINLLQLSHATRKSPICVFAMHLVELTGTGRTSAMLIVHDTSKNNNASNNRNLPRERVESEHIISAFRNFNSVNDAVTVYPLTAVSPYDTMHEDIFQLAEGPAFGILVDRGLALSVLSDSTFNEKLEFRIAVLFVGGPDDHEALSYATRMAKTRGVHLTVVRFLLGKDAEIDNLGNEENIEYRNENLSESIMNEEGKEFDDEFINEFRFKTMCDQHINYQEKIVNSGEDVLESLRSKYNDFDLYIVGRGYGVNSPITMGLTEWSENPELGTVGETLVMTQAVSHASVLVLQQSATGRFNTRLQRRKDKYGQNKWASPILNPDYKEFVSGESVK</sequence>
<protein>
    <submittedName>
        <fullName evidence="1">Uncharacterized protein</fullName>
    </submittedName>
</protein>
<gene>
    <name evidence="1" type="ORF">Pint_32104</name>
</gene>
<name>A0ACC0XP80_9ROSI</name>
<comment type="caution">
    <text evidence="1">The sequence shown here is derived from an EMBL/GenBank/DDBJ whole genome shotgun (WGS) entry which is preliminary data.</text>
</comment>
<dbReference type="EMBL" id="CM047746">
    <property type="protein sequence ID" value="KAJ0020285.1"/>
    <property type="molecule type" value="Genomic_DNA"/>
</dbReference>
<evidence type="ECO:0000313" key="1">
    <source>
        <dbReference type="EMBL" id="KAJ0020285.1"/>
    </source>
</evidence>